<comment type="similarity">
    <text evidence="1">Belongs to the DNA photolyase class-1 family.</text>
</comment>
<sequence length="436" mass="47901">MESNLQDSQNPDPKPSSKQTQFTSITLSIPKHLPSFFIPPPQHPFPKTHIQTLKIPSQIAQISNLSLISSTPISRFATKSSLSANPCQKPLNFNPTRPTDPSRAAGIRRVSVVWFRSDLRVLDNESLNTANNESLTVLPVFCFDPSEFSNSVFGFDKTGPNRASFLIESVSDLRNSLRAKGSDLVVRIGKPETVLRELVKAVGAEAVYVHKEVANDEVKAEGKIENVLKDEGVEVKYFWGSTLYHVDDLPFELEDMPSTYGEFREKVKGLKVRNTIAVADQLKSLPSGGNVEAGEIPSLADLGINQTANMSQVKSVSSSSLIGGETEALNRIKRFAAECQANPPKETKDGSNDSIYGANYSCKISPWLTVGCVSPRTMFDELKKSASRTISASSNGIDGDGGMNWLMYELLWRDFFRFVTKKCSSSKQRSIAPVTA</sequence>
<keyword evidence="5" id="KW-0456">Lyase</keyword>
<evidence type="ECO:0000256" key="2">
    <source>
        <dbReference type="PIRSR" id="PIRSR602081-1"/>
    </source>
</evidence>
<dbReference type="PROSITE" id="PS51645">
    <property type="entry name" value="PHR_CRY_ALPHA_BETA"/>
    <property type="match status" value="1"/>
</dbReference>
<comment type="cofactor">
    <cofactor evidence="2">
        <name>FAD</name>
        <dbReference type="ChEBI" id="CHEBI:57692"/>
    </cofactor>
    <text evidence="2">Binds 1 FAD per subunit.</text>
</comment>
<dbReference type="PANTHER" id="PTHR11455:SF62">
    <property type="entry name" value="(6-4)DNA PHOTOLYASE"/>
    <property type="match status" value="1"/>
</dbReference>
<dbReference type="SUPFAM" id="SSF52425">
    <property type="entry name" value="Cryptochrome/photolyase, N-terminal domain"/>
    <property type="match status" value="1"/>
</dbReference>
<keyword evidence="2" id="KW-0285">Flavoprotein</keyword>
<dbReference type="GO" id="GO:0071949">
    <property type="term" value="F:FAD binding"/>
    <property type="evidence" value="ECO:0007669"/>
    <property type="project" value="TreeGrafter"/>
</dbReference>
<dbReference type="GO" id="GO:0000719">
    <property type="term" value="P:photoreactive repair"/>
    <property type="evidence" value="ECO:0007669"/>
    <property type="project" value="TreeGrafter"/>
</dbReference>
<dbReference type="SUPFAM" id="SSF48173">
    <property type="entry name" value="Cryptochrome/photolyase FAD-binding domain"/>
    <property type="match status" value="1"/>
</dbReference>
<dbReference type="Gene3D" id="1.25.40.80">
    <property type="match status" value="1"/>
</dbReference>
<keyword evidence="2" id="KW-0274">FAD</keyword>
<feature type="binding site" evidence="2">
    <location>
        <begin position="409"/>
        <end position="416"/>
    </location>
    <ligand>
        <name>FAD</name>
        <dbReference type="ChEBI" id="CHEBI:57692"/>
    </ligand>
</feature>
<evidence type="ECO:0000256" key="1">
    <source>
        <dbReference type="ARBA" id="ARBA00005862"/>
    </source>
</evidence>
<evidence type="ECO:0000259" key="4">
    <source>
        <dbReference type="PROSITE" id="PS51645"/>
    </source>
</evidence>
<organism evidence="5 6">
    <name type="scientific">Artemisia annua</name>
    <name type="common">Sweet wormwood</name>
    <dbReference type="NCBI Taxonomy" id="35608"/>
    <lineage>
        <taxon>Eukaryota</taxon>
        <taxon>Viridiplantae</taxon>
        <taxon>Streptophyta</taxon>
        <taxon>Embryophyta</taxon>
        <taxon>Tracheophyta</taxon>
        <taxon>Spermatophyta</taxon>
        <taxon>Magnoliopsida</taxon>
        <taxon>eudicotyledons</taxon>
        <taxon>Gunneridae</taxon>
        <taxon>Pentapetalae</taxon>
        <taxon>asterids</taxon>
        <taxon>campanulids</taxon>
        <taxon>Asterales</taxon>
        <taxon>Asteraceae</taxon>
        <taxon>Asteroideae</taxon>
        <taxon>Anthemideae</taxon>
        <taxon>Artemisiinae</taxon>
        <taxon>Artemisia</taxon>
    </lineage>
</organism>
<keyword evidence="6" id="KW-1185">Reference proteome</keyword>
<dbReference type="InterPro" id="IPR036155">
    <property type="entry name" value="Crypto/Photolyase_N_sf"/>
</dbReference>
<feature type="binding site" evidence="2">
    <location>
        <begin position="361"/>
        <end position="365"/>
    </location>
    <ligand>
        <name>FAD</name>
        <dbReference type="ChEBI" id="CHEBI:57692"/>
    </ligand>
</feature>
<accession>A0A2U1NQV3</accession>
<comment type="caution">
    <text evidence="5">The sequence shown here is derived from an EMBL/GenBank/DDBJ whole genome shotgun (WGS) entry which is preliminary data.</text>
</comment>
<dbReference type="EMBL" id="PKPP01002342">
    <property type="protein sequence ID" value="PWA75884.1"/>
    <property type="molecule type" value="Genomic_DNA"/>
</dbReference>
<dbReference type="STRING" id="35608.A0A2U1NQV3"/>
<dbReference type="Pfam" id="PF00875">
    <property type="entry name" value="DNA_photolyase"/>
    <property type="match status" value="1"/>
</dbReference>
<feature type="domain" description="Photolyase/cryptochrome alpha/beta" evidence="4">
    <location>
        <begin position="109"/>
        <end position="243"/>
    </location>
</feature>
<dbReference type="InterPro" id="IPR006050">
    <property type="entry name" value="DNA_photolyase_N"/>
</dbReference>
<feature type="region of interest" description="Disordered" evidence="3">
    <location>
        <begin position="1"/>
        <end position="22"/>
    </location>
</feature>
<evidence type="ECO:0000313" key="5">
    <source>
        <dbReference type="EMBL" id="PWA75884.1"/>
    </source>
</evidence>
<protein>
    <submittedName>
        <fullName evidence="5">DNA photolyase class 1, 8-HDF type</fullName>
    </submittedName>
</protein>
<gene>
    <name evidence="5" type="ORF">CTI12_AA238910</name>
</gene>
<dbReference type="InterPro" id="IPR014729">
    <property type="entry name" value="Rossmann-like_a/b/a_fold"/>
</dbReference>
<dbReference type="GO" id="GO:0003677">
    <property type="term" value="F:DNA binding"/>
    <property type="evidence" value="ECO:0007669"/>
    <property type="project" value="TreeGrafter"/>
</dbReference>
<dbReference type="GO" id="GO:0003904">
    <property type="term" value="F:deoxyribodipyrimidine photo-lyase activity"/>
    <property type="evidence" value="ECO:0007669"/>
    <property type="project" value="TreeGrafter"/>
</dbReference>
<dbReference type="InterPro" id="IPR036134">
    <property type="entry name" value="Crypto/Photolyase_FAD-like_sf"/>
</dbReference>
<dbReference type="AlphaFoldDB" id="A0A2U1NQV3"/>
<proteinExistence type="inferred from homology"/>
<dbReference type="Proteomes" id="UP000245207">
    <property type="component" value="Unassembled WGS sequence"/>
</dbReference>
<dbReference type="PANTHER" id="PTHR11455">
    <property type="entry name" value="CRYPTOCHROME"/>
    <property type="match status" value="1"/>
</dbReference>
<evidence type="ECO:0000313" key="6">
    <source>
        <dbReference type="Proteomes" id="UP000245207"/>
    </source>
</evidence>
<name>A0A2U1NQV3_ARTAN</name>
<reference evidence="5 6" key="1">
    <citation type="journal article" date="2018" name="Mol. Plant">
        <title>The genome of Artemisia annua provides insight into the evolution of Asteraceae family and artemisinin biosynthesis.</title>
        <authorList>
            <person name="Shen Q."/>
            <person name="Zhang L."/>
            <person name="Liao Z."/>
            <person name="Wang S."/>
            <person name="Yan T."/>
            <person name="Shi P."/>
            <person name="Liu M."/>
            <person name="Fu X."/>
            <person name="Pan Q."/>
            <person name="Wang Y."/>
            <person name="Lv Z."/>
            <person name="Lu X."/>
            <person name="Zhang F."/>
            <person name="Jiang W."/>
            <person name="Ma Y."/>
            <person name="Chen M."/>
            <person name="Hao X."/>
            <person name="Li L."/>
            <person name="Tang Y."/>
            <person name="Lv G."/>
            <person name="Zhou Y."/>
            <person name="Sun X."/>
            <person name="Brodelius P.E."/>
            <person name="Rose J.K.C."/>
            <person name="Tang K."/>
        </authorList>
    </citation>
    <scope>NUCLEOTIDE SEQUENCE [LARGE SCALE GENOMIC DNA]</scope>
    <source>
        <strain evidence="6">cv. Huhao1</strain>
        <tissue evidence="5">Leaf</tissue>
    </source>
</reference>
<evidence type="ECO:0000256" key="3">
    <source>
        <dbReference type="SAM" id="MobiDB-lite"/>
    </source>
</evidence>
<dbReference type="Gene3D" id="3.40.50.620">
    <property type="entry name" value="HUPs"/>
    <property type="match status" value="1"/>
</dbReference>
<dbReference type="OrthoDB" id="435881at2759"/>
<dbReference type="InterPro" id="IPR002081">
    <property type="entry name" value="Cryptochrome/DNA_photolyase_1"/>
</dbReference>